<reference evidence="3" key="1">
    <citation type="journal article" date="2023" name="Mol. Phylogenet. Evol.">
        <title>Genome-scale phylogeny and comparative genomics of the fungal order Sordariales.</title>
        <authorList>
            <person name="Hensen N."/>
            <person name="Bonometti L."/>
            <person name="Westerberg I."/>
            <person name="Brannstrom I.O."/>
            <person name="Guillou S."/>
            <person name="Cros-Aarteil S."/>
            <person name="Calhoun S."/>
            <person name="Haridas S."/>
            <person name="Kuo A."/>
            <person name="Mondo S."/>
            <person name="Pangilinan J."/>
            <person name="Riley R."/>
            <person name="LaButti K."/>
            <person name="Andreopoulos B."/>
            <person name="Lipzen A."/>
            <person name="Chen C."/>
            <person name="Yan M."/>
            <person name="Daum C."/>
            <person name="Ng V."/>
            <person name="Clum A."/>
            <person name="Steindorff A."/>
            <person name="Ohm R.A."/>
            <person name="Martin F."/>
            <person name="Silar P."/>
            <person name="Natvig D.O."/>
            <person name="Lalanne C."/>
            <person name="Gautier V."/>
            <person name="Ament-Velasquez S.L."/>
            <person name="Kruys A."/>
            <person name="Hutchinson M.I."/>
            <person name="Powell A.J."/>
            <person name="Barry K."/>
            <person name="Miller A.N."/>
            <person name="Grigoriev I.V."/>
            <person name="Debuchy R."/>
            <person name="Gladieux P."/>
            <person name="Hiltunen Thoren M."/>
            <person name="Johannesson H."/>
        </authorList>
    </citation>
    <scope>NUCLEOTIDE SEQUENCE</scope>
    <source>
        <strain evidence="3">CBS 232.78</strain>
    </source>
</reference>
<dbReference type="PANTHER" id="PTHR36167">
    <property type="entry name" value="C2H2 FINGER DOMAIN TRANSCRIPTION FACTOR (EUROFUNG)-RELATED"/>
    <property type="match status" value="1"/>
</dbReference>
<organism evidence="3 4">
    <name type="scientific">Podospora didyma</name>
    <dbReference type="NCBI Taxonomy" id="330526"/>
    <lineage>
        <taxon>Eukaryota</taxon>
        <taxon>Fungi</taxon>
        <taxon>Dikarya</taxon>
        <taxon>Ascomycota</taxon>
        <taxon>Pezizomycotina</taxon>
        <taxon>Sordariomycetes</taxon>
        <taxon>Sordariomycetidae</taxon>
        <taxon>Sordariales</taxon>
        <taxon>Podosporaceae</taxon>
        <taxon>Podospora</taxon>
    </lineage>
</organism>
<dbReference type="InterPro" id="IPR013087">
    <property type="entry name" value="Znf_C2H2_type"/>
</dbReference>
<name>A0AAE0U4X8_9PEZI</name>
<feature type="region of interest" description="Disordered" evidence="1">
    <location>
        <begin position="101"/>
        <end position="193"/>
    </location>
</feature>
<gene>
    <name evidence="3" type="ORF">B0H63DRAFT_508391</name>
</gene>
<comment type="caution">
    <text evidence="3">The sequence shown here is derived from an EMBL/GenBank/DDBJ whole genome shotgun (WGS) entry which is preliminary data.</text>
</comment>
<dbReference type="Proteomes" id="UP001285441">
    <property type="component" value="Unassembled WGS sequence"/>
</dbReference>
<dbReference type="PROSITE" id="PS00028">
    <property type="entry name" value="ZINC_FINGER_C2H2_1"/>
    <property type="match status" value="1"/>
</dbReference>
<reference evidence="3" key="2">
    <citation type="submission" date="2023-06" db="EMBL/GenBank/DDBJ databases">
        <authorList>
            <consortium name="Lawrence Berkeley National Laboratory"/>
            <person name="Haridas S."/>
            <person name="Hensen N."/>
            <person name="Bonometti L."/>
            <person name="Westerberg I."/>
            <person name="Brannstrom I.O."/>
            <person name="Guillou S."/>
            <person name="Cros-Aarteil S."/>
            <person name="Calhoun S."/>
            <person name="Kuo A."/>
            <person name="Mondo S."/>
            <person name="Pangilinan J."/>
            <person name="Riley R."/>
            <person name="LaButti K."/>
            <person name="Andreopoulos B."/>
            <person name="Lipzen A."/>
            <person name="Chen C."/>
            <person name="Yanf M."/>
            <person name="Daum C."/>
            <person name="Ng V."/>
            <person name="Clum A."/>
            <person name="Steindorff A."/>
            <person name="Ohm R."/>
            <person name="Martin F."/>
            <person name="Silar P."/>
            <person name="Natvig D."/>
            <person name="Lalanne C."/>
            <person name="Gautier V."/>
            <person name="Ament-velasquez S.L."/>
            <person name="Kruys A."/>
            <person name="Hutchinson M.I."/>
            <person name="Powell A.J."/>
            <person name="Barry K."/>
            <person name="Miller A.N."/>
            <person name="Grigoriev I.V."/>
            <person name="Debuchy R."/>
            <person name="Gladieux P."/>
            <person name="Thoren M.H."/>
            <person name="Johannesson H."/>
        </authorList>
    </citation>
    <scope>NUCLEOTIDE SEQUENCE</scope>
    <source>
        <strain evidence="3">CBS 232.78</strain>
    </source>
</reference>
<proteinExistence type="predicted"/>
<evidence type="ECO:0000313" key="3">
    <source>
        <dbReference type="EMBL" id="KAK3391208.1"/>
    </source>
</evidence>
<evidence type="ECO:0000256" key="1">
    <source>
        <dbReference type="SAM" id="MobiDB-lite"/>
    </source>
</evidence>
<feature type="compositionally biased region" description="Basic and acidic residues" evidence="1">
    <location>
        <begin position="105"/>
        <end position="140"/>
    </location>
</feature>
<dbReference type="PANTHER" id="PTHR36167:SF3">
    <property type="entry name" value="C2H2 FINGER DOMAIN TRANSCRIPTION FACTOR (EUROFUNG)-RELATED"/>
    <property type="match status" value="1"/>
</dbReference>
<feature type="compositionally biased region" description="Polar residues" evidence="1">
    <location>
        <begin position="146"/>
        <end position="156"/>
    </location>
</feature>
<keyword evidence="4" id="KW-1185">Reference proteome</keyword>
<protein>
    <recommendedName>
        <fullName evidence="2">C2H2-type domain-containing protein</fullName>
    </recommendedName>
</protein>
<evidence type="ECO:0000259" key="2">
    <source>
        <dbReference type="PROSITE" id="PS00028"/>
    </source>
</evidence>
<dbReference type="AlphaFoldDB" id="A0AAE0U4X8"/>
<dbReference type="InterPro" id="IPR039327">
    <property type="entry name" value="CON7-like"/>
</dbReference>
<dbReference type="GO" id="GO:0006355">
    <property type="term" value="P:regulation of DNA-templated transcription"/>
    <property type="evidence" value="ECO:0007669"/>
    <property type="project" value="InterPro"/>
</dbReference>
<dbReference type="EMBL" id="JAULSW010000002">
    <property type="protein sequence ID" value="KAK3391208.1"/>
    <property type="molecule type" value="Genomic_DNA"/>
</dbReference>
<accession>A0AAE0U4X8</accession>
<evidence type="ECO:0000313" key="4">
    <source>
        <dbReference type="Proteomes" id="UP001285441"/>
    </source>
</evidence>
<sequence length="193" mass="21548">MAYPVATGLPSQDAYGQYLPYATLAGEMTNPYQQYEAGYAQSVAAPITSKSQTYSFVMENLGKTPPRPRRRPDEIDRKYLCGWNGCEKAYGTLNHLNGHVTAQDHGQKRTSQEFSKVREERKARKKEKEAIRKANEERSGPDPNCSPLSSYSQLGQQMHYRLVGAGPASGGAPFTYEHPHLSRYTPERGSFAP</sequence>
<feature type="domain" description="C2H2-type" evidence="2">
    <location>
        <begin position="81"/>
        <end position="105"/>
    </location>
</feature>